<evidence type="ECO:0000256" key="2">
    <source>
        <dbReference type="SAM" id="Phobius"/>
    </source>
</evidence>
<organism evidence="3 4">
    <name type="scientific">Clavibacter tessellarius</name>
    <dbReference type="NCBI Taxonomy" id="31965"/>
    <lineage>
        <taxon>Bacteria</taxon>
        <taxon>Bacillati</taxon>
        <taxon>Actinomycetota</taxon>
        <taxon>Actinomycetes</taxon>
        <taxon>Micrococcales</taxon>
        <taxon>Microbacteriaceae</taxon>
        <taxon>Clavibacter</taxon>
    </lineage>
</organism>
<name>A0A154V263_9MICO</name>
<feature type="transmembrane region" description="Helical" evidence="2">
    <location>
        <begin position="170"/>
        <end position="190"/>
    </location>
</feature>
<feature type="transmembrane region" description="Helical" evidence="2">
    <location>
        <begin position="196"/>
        <end position="217"/>
    </location>
</feature>
<feature type="transmembrane region" description="Helical" evidence="2">
    <location>
        <begin position="58"/>
        <end position="79"/>
    </location>
</feature>
<accession>A0A154V263</accession>
<dbReference type="OrthoDB" id="5126384at2"/>
<feature type="compositionally biased region" description="Acidic residues" evidence="1">
    <location>
        <begin position="1"/>
        <end position="13"/>
    </location>
</feature>
<protein>
    <submittedName>
        <fullName evidence="3">Uncharacterized protein</fullName>
    </submittedName>
</protein>
<feature type="region of interest" description="Disordered" evidence="1">
    <location>
        <begin position="1"/>
        <end position="32"/>
    </location>
</feature>
<evidence type="ECO:0000313" key="3">
    <source>
        <dbReference type="EMBL" id="KZC95441.1"/>
    </source>
</evidence>
<keyword evidence="2" id="KW-1133">Transmembrane helix</keyword>
<feature type="region of interest" description="Disordered" evidence="1">
    <location>
        <begin position="234"/>
        <end position="254"/>
    </location>
</feature>
<dbReference type="RefSeq" id="WP_063071217.1">
    <property type="nucleotide sequence ID" value="NZ_LQXA01000024.1"/>
</dbReference>
<gene>
    <name evidence="3" type="ORF">AWH51_08005</name>
</gene>
<dbReference type="Proteomes" id="UP000076218">
    <property type="component" value="Unassembled WGS sequence"/>
</dbReference>
<dbReference type="STRING" id="31965.AWH51_08005"/>
<sequence>MTADDTTADDADAGADATATRDDATPADPGHGKRALARIGARAIAAWIAEVVTPRRRLVTLGVGLLAGAAMGLLIHPVLARADGPGTALPGAIVLGAVLGAAAVAIPLSIWLARAIRRHPSIVGTHPAWRDAALLDGAVDVRGRVSLAPGTAERVSTESRRAIASGSAPVPGAVMLSLAALVGLPVYAVSGDPGPLLWFIPVYLLMSASTLWTQSLAAGRMALLRDAADAELALPEDERTRAPHVDPPHGSRLP</sequence>
<feature type="compositionally biased region" description="Basic and acidic residues" evidence="1">
    <location>
        <begin position="236"/>
        <end position="254"/>
    </location>
</feature>
<reference evidence="3 4" key="1">
    <citation type="submission" date="2016-01" db="EMBL/GenBank/DDBJ databases">
        <title>Draft genome sequence of Clavibacter michiganensis subsp. tessellarius DOAB 609.</title>
        <authorList>
            <person name="Tambong J.T."/>
        </authorList>
    </citation>
    <scope>NUCLEOTIDE SEQUENCE [LARGE SCALE GENOMIC DNA]</scope>
    <source>
        <strain evidence="3 4">DOAB 609</strain>
    </source>
</reference>
<dbReference type="EMBL" id="LQXA01000024">
    <property type="protein sequence ID" value="KZC95441.1"/>
    <property type="molecule type" value="Genomic_DNA"/>
</dbReference>
<comment type="caution">
    <text evidence="3">The sequence shown here is derived from an EMBL/GenBank/DDBJ whole genome shotgun (WGS) entry which is preliminary data.</text>
</comment>
<evidence type="ECO:0000313" key="4">
    <source>
        <dbReference type="Proteomes" id="UP000076218"/>
    </source>
</evidence>
<dbReference type="AlphaFoldDB" id="A0A154V263"/>
<evidence type="ECO:0000256" key="1">
    <source>
        <dbReference type="SAM" id="MobiDB-lite"/>
    </source>
</evidence>
<keyword evidence="2" id="KW-0472">Membrane</keyword>
<proteinExistence type="predicted"/>
<keyword evidence="2" id="KW-0812">Transmembrane</keyword>
<feature type="transmembrane region" description="Helical" evidence="2">
    <location>
        <begin position="91"/>
        <end position="113"/>
    </location>
</feature>